<sequence length="55" mass="5784">MGNRNRHSPIVNLKSKGTLANLTVQGEGKVANAAVGEDAESISSSPNQKFECPCK</sequence>
<organism evidence="1 2">
    <name type="scientific">Peribacillus castrilensis</name>
    <dbReference type="NCBI Taxonomy" id="2897690"/>
    <lineage>
        <taxon>Bacteria</taxon>
        <taxon>Bacillati</taxon>
        <taxon>Bacillota</taxon>
        <taxon>Bacilli</taxon>
        <taxon>Bacillales</taxon>
        <taxon>Bacillaceae</taxon>
        <taxon>Peribacillus</taxon>
    </lineage>
</organism>
<dbReference type="RefSeq" id="WP_367406354.1">
    <property type="nucleotide sequence ID" value="NZ_JARNBH010000006.1"/>
</dbReference>
<proteinExistence type="predicted"/>
<evidence type="ECO:0000313" key="1">
    <source>
        <dbReference type="EMBL" id="MEC0272618.1"/>
    </source>
</evidence>
<name>A0AAW9NAZ4_9BACI</name>
<dbReference type="EMBL" id="JARNBH010000006">
    <property type="protein sequence ID" value="MEC0272618.1"/>
    <property type="molecule type" value="Genomic_DNA"/>
</dbReference>
<evidence type="ECO:0000313" key="2">
    <source>
        <dbReference type="Proteomes" id="UP001307168"/>
    </source>
</evidence>
<dbReference type="Proteomes" id="UP001307168">
    <property type="component" value="Unassembled WGS sequence"/>
</dbReference>
<keyword evidence="2" id="KW-1185">Reference proteome</keyword>
<comment type="caution">
    <text evidence="1">The sequence shown here is derived from an EMBL/GenBank/DDBJ whole genome shotgun (WGS) entry which is preliminary data.</text>
</comment>
<dbReference type="AlphaFoldDB" id="A0AAW9NAZ4"/>
<protein>
    <submittedName>
        <fullName evidence="1">Uncharacterized protein</fullName>
    </submittedName>
</protein>
<accession>A0AAW9NAZ4</accession>
<reference evidence="1 2" key="1">
    <citation type="submission" date="2023-03" db="EMBL/GenBank/DDBJ databases">
        <title>Bacillus Genome Sequencing.</title>
        <authorList>
            <person name="Dunlap C."/>
        </authorList>
    </citation>
    <scope>NUCLEOTIDE SEQUENCE [LARGE SCALE GENOMIC DNA]</scope>
    <source>
        <strain evidence="1 2">B-41290</strain>
    </source>
</reference>
<gene>
    <name evidence="1" type="ORF">P4706_05975</name>
</gene>